<evidence type="ECO:0000256" key="2">
    <source>
        <dbReference type="ARBA" id="ARBA00013064"/>
    </source>
</evidence>
<comment type="catalytic activity">
    <reaction evidence="5">
        <text>O-phospho-L-tyrosyl-[protein] + H2O = L-tyrosyl-[protein] + phosphate</text>
        <dbReference type="Rhea" id="RHEA:10684"/>
        <dbReference type="Rhea" id="RHEA-COMP:10136"/>
        <dbReference type="Rhea" id="RHEA-COMP:20101"/>
        <dbReference type="ChEBI" id="CHEBI:15377"/>
        <dbReference type="ChEBI" id="CHEBI:43474"/>
        <dbReference type="ChEBI" id="CHEBI:46858"/>
        <dbReference type="ChEBI" id="CHEBI:61978"/>
        <dbReference type="EC" id="3.1.3.48"/>
    </reaction>
</comment>
<dbReference type="InterPro" id="IPR016195">
    <property type="entry name" value="Pol/histidinol_Pase-like"/>
</dbReference>
<dbReference type="InterPro" id="IPR016667">
    <property type="entry name" value="Caps_polysacc_synth_CpsB/CapC"/>
</dbReference>
<dbReference type="OrthoDB" id="9788539at2"/>
<dbReference type="SUPFAM" id="SSF89550">
    <property type="entry name" value="PHP domain-like"/>
    <property type="match status" value="1"/>
</dbReference>
<dbReference type="GO" id="GO:0004725">
    <property type="term" value="F:protein tyrosine phosphatase activity"/>
    <property type="evidence" value="ECO:0007669"/>
    <property type="project" value="UniProtKB-EC"/>
</dbReference>
<dbReference type="RefSeq" id="WP_055290661.1">
    <property type="nucleotide sequence ID" value="NZ_CBCTYR010000034.1"/>
</dbReference>
<dbReference type="STRING" id="39490.ERS852448_02414"/>
<dbReference type="PANTHER" id="PTHR39181">
    <property type="entry name" value="TYROSINE-PROTEIN PHOSPHATASE YWQE"/>
    <property type="match status" value="1"/>
</dbReference>
<proteinExistence type="inferred from homology"/>
<dbReference type="PIRSF" id="PIRSF016557">
    <property type="entry name" value="Caps_synth_CpsB"/>
    <property type="match status" value="1"/>
</dbReference>
<dbReference type="Gene3D" id="3.20.20.140">
    <property type="entry name" value="Metal-dependent hydrolases"/>
    <property type="match status" value="1"/>
</dbReference>
<dbReference type="EC" id="3.1.3.48" evidence="2"/>
<evidence type="ECO:0000256" key="1">
    <source>
        <dbReference type="ARBA" id="ARBA00005750"/>
    </source>
</evidence>
<evidence type="ECO:0000313" key="6">
    <source>
        <dbReference type="EMBL" id="CUN20828.1"/>
    </source>
</evidence>
<dbReference type="PANTHER" id="PTHR39181:SF1">
    <property type="entry name" value="TYROSINE-PROTEIN PHOSPHATASE YWQE"/>
    <property type="match status" value="1"/>
</dbReference>
<dbReference type="GO" id="GO:0030145">
    <property type="term" value="F:manganese ion binding"/>
    <property type="evidence" value="ECO:0007669"/>
    <property type="project" value="InterPro"/>
</dbReference>
<evidence type="ECO:0000256" key="3">
    <source>
        <dbReference type="ARBA" id="ARBA00022801"/>
    </source>
</evidence>
<dbReference type="GeneID" id="97391497"/>
<dbReference type="Pfam" id="PF19567">
    <property type="entry name" value="CpsB_CapC"/>
    <property type="match status" value="1"/>
</dbReference>
<accession>A0A173V4K9</accession>
<organism evidence="6 7">
    <name type="scientific">Eubacterium ramulus</name>
    <dbReference type="NCBI Taxonomy" id="39490"/>
    <lineage>
        <taxon>Bacteria</taxon>
        <taxon>Bacillati</taxon>
        <taxon>Bacillota</taxon>
        <taxon>Clostridia</taxon>
        <taxon>Eubacteriales</taxon>
        <taxon>Eubacteriaceae</taxon>
        <taxon>Eubacterium</taxon>
    </lineage>
</organism>
<reference evidence="6 7" key="1">
    <citation type="submission" date="2015-09" db="EMBL/GenBank/DDBJ databases">
        <authorList>
            <consortium name="Pathogen Informatics"/>
        </authorList>
    </citation>
    <scope>NUCLEOTIDE SEQUENCE [LARGE SCALE GENOMIC DNA]</scope>
    <source>
        <strain evidence="6 7">2789STDY5608891</strain>
    </source>
</reference>
<protein>
    <recommendedName>
        <fullName evidence="2">protein-tyrosine-phosphatase</fullName>
        <ecNumber evidence="2">3.1.3.48</ecNumber>
    </recommendedName>
</protein>
<dbReference type="Proteomes" id="UP000095492">
    <property type="component" value="Unassembled WGS sequence"/>
</dbReference>
<name>A0A173V4K9_EUBRA</name>
<sequence length="239" mass="27903">MTGYWDIHNHILPGVDDGSGCMRETMEMLEEEYRQGVRHIVFTPHYRRGMFAIPREEIQTVYARVCEMAADRFPEMEFYLGCEYYIHSDASVERLRGNPKYYMAGSRTVLMEFAYEASYAWIMQTVSEVRQMGLQPVVAHAERYECLYKGRDRVAELKTQGAYIQINCESILGKCGRKAKHFCMKLLKEDQIDLMASDAHDTEYRIVNIREAAELISRKFGQEKVETIFIHIPKKIILT</sequence>
<comment type="similarity">
    <text evidence="1">Belongs to the metallo-dependent hydrolases superfamily. CpsB/CapC family.</text>
</comment>
<evidence type="ECO:0000256" key="5">
    <source>
        <dbReference type="ARBA" id="ARBA00051722"/>
    </source>
</evidence>
<gene>
    <name evidence="6" type="primary">cpsB</name>
    <name evidence="6" type="ORF">ERS852448_02414</name>
</gene>
<evidence type="ECO:0000313" key="7">
    <source>
        <dbReference type="Proteomes" id="UP000095492"/>
    </source>
</evidence>
<keyword evidence="4" id="KW-0904">Protein phosphatase</keyword>
<dbReference type="EMBL" id="CYYA01000019">
    <property type="protein sequence ID" value="CUN20828.1"/>
    <property type="molecule type" value="Genomic_DNA"/>
</dbReference>
<dbReference type="AlphaFoldDB" id="A0A173V4K9"/>
<evidence type="ECO:0000256" key="4">
    <source>
        <dbReference type="ARBA" id="ARBA00022912"/>
    </source>
</evidence>
<keyword evidence="3 6" id="KW-0378">Hydrolase</keyword>